<feature type="non-terminal residue" evidence="1">
    <location>
        <position position="1"/>
    </location>
</feature>
<sequence>IGNCWNRAKCVLRKYNGVGRKSCLLFLKECGFRFDFGTPSGQLEMLRQWCGVWS</sequence>
<dbReference type="Proteomes" id="UP000241868">
    <property type="component" value="Unassembled WGS sequence"/>
</dbReference>
<comment type="caution">
    <text evidence="1">The sequence shown here is derived from an EMBL/GenBank/DDBJ whole genome shotgun (WGS) entry which is preliminary data.</text>
</comment>
<accession>A0A2P7TZT8</accession>
<evidence type="ECO:0000313" key="1">
    <source>
        <dbReference type="EMBL" id="PSJ80229.1"/>
    </source>
</evidence>
<evidence type="ECO:0000313" key="2">
    <source>
        <dbReference type="Proteomes" id="UP000241868"/>
    </source>
</evidence>
<dbReference type="AlphaFoldDB" id="A0A2P7TZT8"/>
<reference evidence="1 2" key="1">
    <citation type="submission" date="2018-03" db="EMBL/GenBank/DDBJ databases">
        <title>Neisseria weixii sp. nov., isolated from the intestinal contents of Tibetan Plateau pika (Ochotona curzoniae) in Yushu, Qinghai Province, China.</title>
        <authorList>
            <person name="Gui Z."/>
        </authorList>
    </citation>
    <scope>NUCLEOTIDE SEQUENCE [LARGE SCALE GENOMIC DNA]</scope>
    <source>
        <strain evidence="1 2">ATCC 51483</strain>
    </source>
</reference>
<keyword evidence="2" id="KW-1185">Reference proteome</keyword>
<organism evidence="1 2">
    <name type="scientific">Neisseria iguanae</name>
    <dbReference type="NCBI Taxonomy" id="90242"/>
    <lineage>
        <taxon>Bacteria</taxon>
        <taxon>Pseudomonadati</taxon>
        <taxon>Pseudomonadota</taxon>
        <taxon>Betaproteobacteria</taxon>
        <taxon>Neisseriales</taxon>
        <taxon>Neisseriaceae</taxon>
        <taxon>Neisseria</taxon>
    </lineage>
</organism>
<protein>
    <submittedName>
        <fullName evidence="1">IS1595 family transposase</fullName>
    </submittedName>
</protein>
<proteinExistence type="predicted"/>
<name>A0A2P7TZT8_9NEIS</name>
<gene>
    <name evidence="1" type="ORF">C7N83_07580</name>
</gene>
<dbReference type="EMBL" id="PXYY01000041">
    <property type="protein sequence ID" value="PSJ80229.1"/>
    <property type="molecule type" value="Genomic_DNA"/>
</dbReference>